<evidence type="ECO:0000313" key="2">
    <source>
        <dbReference type="Proteomes" id="UP000244906"/>
    </source>
</evidence>
<name>A0A2V1GVN8_9GAMM</name>
<dbReference type="PROSITE" id="PS51257">
    <property type="entry name" value="PROKAR_LIPOPROTEIN"/>
    <property type="match status" value="1"/>
</dbReference>
<dbReference type="Proteomes" id="UP000244906">
    <property type="component" value="Unassembled WGS sequence"/>
</dbReference>
<dbReference type="RefSeq" id="WP_116687923.1">
    <property type="nucleotide sequence ID" value="NZ_CAWNYD010000006.1"/>
</dbReference>
<sequence>MDIKQKLVVPLFIALAIVCMSIATGCAEKLPPIPPSQVTGEAQQAACGQMIIGYSKLNFPKLGSASAQQREALITQAKRMKSVGDGKHTNAQLPAFLWGQSASEESFQAELKMCMDQYAQ</sequence>
<keyword evidence="2" id="KW-1185">Reference proteome</keyword>
<protein>
    <recommendedName>
        <fullName evidence="3">Lipoprotein</fullName>
    </recommendedName>
</protein>
<organism evidence="1 2">
    <name type="scientific">Pelagibaculum spongiae</name>
    <dbReference type="NCBI Taxonomy" id="2080658"/>
    <lineage>
        <taxon>Bacteria</taxon>
        <taxon>Pseudomonadati</taxon>
        <taxon>Pseudomonadota</taxon>
        <taxon>Gammaproteobacteria</taxon>
        <taxon>Oceanospirillales</taxon>
        <taxon>Pelagibaculum</taxon>
    </lineage>
</organism>
<evidence type="ECO:0008006" key="3">
    <source>
        <dbReference type="Google" id="ProtNLM"/>
    </source>
</evidence>
<dbReference type="AlphaFoldDB" id="A0A2V1GVN8"/>
<comment type="caution">
    <text evidence="1">The sequence shown here is derived from an EMBL/GenBank/DDBJ whole genome shotgun (WGS) entry which is preliminary data.</text>
</comment>
<proteinExistence type="predicted"/>
<accession>A0A2V1GVN8</accession>
<reference evidence="1 2" key="1">
    <citation type="submission" date="2018-04" db="EMBL/GenBank/DDBJ databases">
        <title>Thalassorhabdus spongiae gen. nov., sp. nov., isolated from a marine sponge in South-West Iceland.</title>
        <authorList>
            <person name="Knobloch S."/>
            <person name="Daussin A."/>
            <person name="Johannsson R."/>
            <person name="Marteinsson V.T."/>
        </authorList>
    </citation>
    <scope>NUCLEOTIDE SEQUENCE [LARGE SCALE GENOMIC DNA]</scope>
    <source>
        <strain evidence="1 2">Hp12</strain>
    </source>
</reference>
<gene>
    <name evidence="1" type="ORF">DC094_14940</name>
</gene>
<evidence type="ECO:0000313" key="1">
    <source>
        <dbReference type="EMBL" id="PVZ67727.1"/>
    </source>
</evidence>
<dbReference type="EMBL" id="QDDL01000006">
    <property type="protein sequence ID" value="PVZ67727.1"/>
    <property type="molecule type" value="Genomic_DNA"/>
</dbReference>